<name>A0AB38FGA9_RHOWR</name>
<gene>
    <name evidence="1" type="ORF">NCTC13229_03869</name>
</gene>
<dbReference type="Proteomes" id="UP000251211">
    <property type="component" value="Unassembled WGS sequence"/>
</dbReference>
<evidence type="ECO:0000313" key="2">
    <source>
        <dbReference type="Proteomes" id="UP000251211"/>
    </source>
</evidence>
<comment type="caution">
    <text evidence="1">The sequence shown here is derived from an EMBL/GenBank/DDBJ whole genome shotgun (WGS) entry which is preliminary data.</text>
</comment>
<sequence>MIGNLPDLGYWIDVTWPIVTLWNLFVDWWNPF</sequence>
<reference evidence="1 2" key="1">
    <citation type="submission" date="2018-06" db="EMBL/GenBank/DDBJ databases">
        <authorList>
            <consortium name="Pathogen Informatics"/>
            <person name="Doyle S."/>
        </authorList>
    </citation>
    <scope>NUCLEOTIDE SEQUENCE [LARGE SCALE GENOMIC DNA]</scope>
    <source>
        <strain evidence="1 2">NCTC13229</strain>
    </source>
</reference>
<protein>
    <submittedName>
        <fullName evidence="1">Uncharacterized protein</fullName>
    </submittedName>
</protein>
<evidence type="ECO:0000313" key="1">
    <source>
        <dbReference type="EMBL" id="SPZ40390.1"/>
    </source>
</evidence>
<dbReference type="EMBL" id="UAUI01000014">
    <property type="protein sequence ID" value="SPZ40390.1"/>
    <property type="molecule type" value="Genomic_DNA"/>
</dbReference>
<dbReference type="AlphaFoldDB" id="A0AB38FGA9"/>
<accession>A0AB38FGA9</accession>
<organism evidence="1 2">
    <name type="scientific">Rhodococcus wratislaviensis</name>
    <name type="common">Tsukamurella wratislaviensis</name>
    <dbReference type="NCBI Taxonomy" id="44752"/>
    <lineage>
        <taxon>Bacteria</taxon>
        <taxon>Bacillati</taxon>
        <taxon>Actinomycetota</taxon>
        <taxon>Actinomycetes</taxon>
        <taxon>Mycobacteriales</taxon>
        <taxon>Nocardiaceae</taxon>
        <taxon>Rhodococcus</taxon>
    </lineage>
</organism>
<proteinExistence type="predicted"/>